<evidence type="ECO:0000313" key="3">
    <source>
        <dbReference type="Proteomes" id="UP000677016"/>
    </source>
</evidence>
<organism evidence="2 3">
    <name type="scientific">Phycicoccus avicenniae</name>
    <dbReference type="NCBI Taxonomy" id="2828860"/>
    <lineage>
        <taxon>Bacteria</taxon>
        <taxon>Bacillati</taxon>
        <taxon>Actinomycetota</taxon>
        <taxon>Actinomycetes</taxon>
        <taxon>Micrococcales</taxon>
        <taxon>Intrasporangiaceae</taxon>
        <taxon>Phycicoccus</taxon>
    </lineage>
</organism>
<evidence type="ECO:0000256" key="1">
    <source>
        <dbReference type="SAM" id="MobiDB-lite"/>
    </source>
</evidence>
<gene>
    <name evidence="2" type="ORF">KC207_16190</name>
</gene>
<dbReference type="Proteomes" id="UP000677016">
    <property type="component" value="Unassembled WGS sequence"/>
</dbReference>
<reference evidence="2" key="1">
    <citation type="submission" date="2021-04" db="EMBL/GenBank/DDBJ databases">
        <title>Phycicoccus avicenniae sp. nov., a novel endophytic actinomycetes isolated from branch of Avicennia mariana.</title>
        <authorList>
            <person name="Tuo L."/>
        </authorList>
    </citation>
    <scope>NUCLEOTIDE SEQUENCE</scope>
    <source>
        <strain evidence="2">BSK3Z-2</strain>
    </source>
</reference>
<dbReference type="AlphaFoldDB" id="A0A941DB20"/>
<keyword evidence="3" id="KW-1185">Reference proteome</keyword>
<comment type="caution">
    <text evidence="2">The sequence shown here is derived from an EMBL/GenBank/DDBJ whole genome shotgun (WGS) entry which is preliminary data.</text>
</comment>
<feature type="compositionally biased region" description="Low complexity" evidence="1">
    <location>
        <begin position="19"/>
        <end position="30"/>
    </location>
</feature>
<evidence type="ECO:0000313" key="2">
    <source>
        <dbReference type="EMBL" id="MBR7744836.1"/>
    </source>
</evidence>
<dbReference type="RefSeq" id="WP_211604362.1">
    <property type="nucleotide sequence ID" value="NZ_JAGSNF010000024.1"/>
</dbReference>
<feature type="region of interest" description="Disordered" evidence="1">
    <location>
        <begin position="1"/>
        <end position="83"/>
    </location>
</feature>
<feature type="compositionally biased region" description="Basic and acidic residues" evidence="1">
    <location>
        <begin position="1"/>
        <end position="18"/>
    </location>
</feature>
<accession>A0A941DB20</accession>
<protein>
    <submittedName>
        <fullName evidence="2">Uncharacterized protein</fullName>
    </submittedName>
</protein>
<dbReference type="EMBL" id="JAGSNF010000024">
    <property type="protein sequence ID" value="MBR7744836.1"/>
    <property type="molecule type" value="Genomic_DNA"/>
</dbReference>
<feature type="compositionally biased region" description="Basic and acidic residues" evidence="1">
    <location>
        <begin position="68"/>
        <end position="83"/>
    </location>
</feature>
<sequence>MTDLPERAPDDDGVRADGSDAGAAEAGTSRGPRRRRGSRRAHRPATNPGADDAPDVREPRDGPSAADTPHDRWLREQRPPHWE</sequence>
<name>A0A941DB20_9MICO</name>
<feature type="compositionally biased region" description="Basic residues" evidence="1">
    <location>
        <begin position="31"/>
        <end position="43"/>
    </location>
</feature>
<proteinExistence type="predicted"/>